<dbReference type="PANTHER" id="PTHR43480:SF1">
    <property type="entry name" value="ACYL-[ACYL-CARRIER-PROTEIN]--UDP-N-ACETYLGLUCOSAMINE O-ACYLTRANSFERASE, MITOCHONDRIAL-RELATED"/>
    <property type="match status" value="1"/>
</dbReference>
<organism evidence="10 11">
    <name type="scientific">Eiseniibacteriota bacterium</name>
    <dbReference type="NCBI Taxonomy" id="2212470"/>
    <lineage>
        <taxon>Bacteria</taxon>
        <taxon>Candidatus Eiseniibacteriota</taxon>
    </lineage>
</organism>
<keyword evidence="7 8" id="KW-0012">Acyltransferase</keyword>
<dbReference type="CDD" id="cd03351">
    <property type="entry name" value="LbH_UDP-GlcNAc_AT"/>
    <property type="match status" value="1"/>
</dbReference>
<dbReference type="PIRSF" id="PIRSF000456">
    <property type="entry name" value="UDP-GlcNAc_acltr"/>
    <property type="match status" value="1"/>
</dbReference>
<evidence type="ECO:0000256" key="5">
    <source>
        <dbReference type="ARBA" id="ARBA00022737"/>
    </source>
</evidence>
<accession>A0A538TX56</accession>
<dbReference type="AlphaFoldDB" id="A0A538TX56"/>
<evidence type="ECO:0000259" key="9">
    <source>
        <dbReference type="Pfam" id="PF13720"/>
    </source>
</evidence>
<dbReference type="GO" id="GO:0009245">
    <property type="term" value="P:lipid A biosynthetic process"/>
    <property type="evidence" value="ECO:0007669"/>
    <property type="project" value="UniProtKB-UniRule"/>
</dbReference>
<name>A0A538TX56_UNCEI</name>
<keyword evidence="3 8" id="KW-0441">Lipid A biosynthesis</keyword>
<reference evidence="10 11" key="1">
    <citation type="journal article" date="2019" name="Nat. Microbiol.">
        <title>Mediterranean grassland soil C-N compound turnover is dependent on rainfall and depth, and is mediated by genomically divergent microorganisms.</title>
        <authorList>
            <person name="Diamond S."/>
            <person name="Andeer P.F."/>
            <person name="Li Z."/>
            <person name="Crits-Christoph A."/>
            <person name="Burstein D."/>
            <person name="Anantharaman K."/>
            <person name="Lane K.R."/>
            <person name="Thomas B.C."/>
            <person name="Pan C."/>
            <person name="Northen T.R."/>
            <person name="Banfield J.F."/>
        </authorList>
    </citation>
    <scope>NUCLEOTIDE SEQUENCE [LARGE SCALE GENOMIC DNA]</scope>
    <source>
        <strain evidence="10">WS_10</strain>
    </source>
</reference>
<feature type="domain" description="UDP N-acetylglucosamine O-acyltransferase C-terminal" evidence="9">
    <location>
        <begin position="176"/>
        <end position="256"/>
    </location>
</feature>
<dbReference type="Pfam" id="PF00132">
    <property type="entry name" value="Hexapep"/>
    <property type="match status" value="2"/>
</dbReference>
<comment type="function">
    <text evidence="8">Involved in the biosynthesis of lipid A, a phosphorylated glycolipid that anchors the lipopolysaccharide to the outer membrane of the cell.</text>
</comment>
<dbReference type="PROSITE" id="PS00101">
    <property type="entry name" value="HEXAPEP_TRANSFERASES"/>
    <property type="match status" value="1"/>
</dbReference>
<comment type="catalytic activity">
    <reaction evidence="8">
        <text>a (3R)-hydroxyacyl-[ACP] + UDP-N-acetyl-alpha-D-glucosamine = a UDP-3-O-[(3R)-3-hydroxyacyl]-N-acetyl-alpha-D-glucosamine + holo-[ACP]</text>
        <dbReference type="Rhea" id="RHEA:67812"/>
        <dbReference type="Rhea" id="RHEA-COMP:9685"/>
        <dbReference type="Rhea" id="RHEA-COMP:9945"/>
        <dbReference type="ChEBI" id="CHEBI:57705"/>
        <dbReference type="ChEBI" id="CHEBI:64479"/>
        <dbReference type="ChEBI" id="CHEBI:78827"/>
        <dbReference type="ChEBI" id="CHEBI:173225"/>
        <dbReference type="EC" id="2.3.1.129"/>
    </reaction>
</comment>
<dbReference type="HAMAP" id="MF_00387">
    <property type="entry name" value="LpxA"/>
    <property type="match status" value="1"/>
</dbReference>
<keyword evidence="2 8" id="KW-0444">Lipid biosynthesis</keyword>
<dbReference type="InterPro" id="IPR037157">
    <property type="entry name" value="Acetyltransf_C_sf"/>
</dbReference>
<evidence type="ECO:0000256" key="6">
    <source>
        <dbReference type="ARBA" id="ARBA00023098"/>
    </source>
</evidence>
<comment type="subunit">
    <text evidence="8">Homotrimer.</text>
</comment>
<dbReference type="InterPro" id="IPR001451">
    <property type="entry name" value="Hexapep"/>
</dbReference>
<evidence type="ECO:0000256" key="3">
    <source>
        <dbReference type="ARBA" id="ARBA00022556"/>
    </source>
</evidence>
<comment type="subcellular location">
    <subcellularLocation>
        <location evidence="8">Cytoplasm</location>
    </subcellularLocation>
</comment>
<dbReference type="PANTHER" id="PTHR43480">
    <property type="entry name" value="ACYL-[ACYL-CARRIER-PROTEIN]--UDP-N-ACETYLGLUCOSAMINE O-ACYLTRANSFERASE"/>
    <property type="match status" value="1"/>
</dbReference>
<proteinExistence type="inferred from homology"/>
<dbReference type="SUPFAM" id="SSF51161">
    <property type="entry name" value="Trimeric LpxA-like enzymes"/>
    <property type="match status" value="1"/>
</dbReference>
<keyword evidence="4 8" id="KW-0808">Transferase</keyword>
<evidence type="ECO:0000313" key="11">
    <source>
        <dbReference type="Proteomes" id="UP000319836"/>
    </source>
</evidence>
<comment type="pathway">
    <text evidence="8">Glycolipid biosynthesis; lipid IV(A) biosynthesis; lipid IV(A) from (3R)-3-hydroxytetradecanoyl-[acyl-carrier-protein] and UDP-N-acetyl-alpha-D-glucosamine: step 1/6.</text>
</comment>
<dbReference type="EMBL" id="VBPA01000410">
    <property type="protein sequence ID" value="TMQ68215.1"/>
    <property type="molecule type" value="Genomic_DNA"/>
</dbReference>
<dbReference type="GO" id="GO:0016020">
    <property type="term" value="C:membrane"/>
    <property type="evidence" value="ECO:0007669"/>
    <property type="project" value="GOC"/>
</dbReference>
<comment type="similarity">
    <text evidence="8">Belongs to the transferase hexapeptide repeat family. LpxA subfamily.</text>
</comment>
<dbReference type="Gene3D" id="1.20.1180.10">
    <property type="entry name" value="Udp N-acetylglucosamine O-acyltransferase, C-terminal domain"/>
    <property type="match status" value="1"/>
</dbReference>
<evidence type="ECO:0000313" key="10">
    <source>
        <dbReference type="EMBL" id="TMQ68215.1"/>
    </source>
</evidence>
<dbReference type="InterPro" id="IPR011004">
    <property type="entry name" value="Trimer_LpxA-like_sf"/>
</dbReference>
<keyword evidence="5 8" id="KW-0677">Repeat</keyword>
<dbReference type="NCBIfam" id="NF003657">
    <property type="entry name" value="PRK05289.1"/>
    <property type="match status" value="1"/>
</dbReference>
<evidence type="ECO:0000256" key="2">
    <source>
        <dbReference type="ARBA" id="ARBA00022516"/>
    </source>
</evidence>
<dbReference type="GO" id="GO:0008780">
    <property type="term" value="F:acyl-[acyl-carrier-protein]-UDP-N-acetylglucosamine O-acyltransferase activity"/>
    <property type="evidence" value="ECO:0007669"/>
    <property type="project" value="UniProtKB-UniRule"/>
</dbReference>
<evidence type="ECO:0000256" key="8">
    <source>
        <dbReference type="HAMAP-Rule" id="MF_00387"/>
    </source>
</evidence>
<dbReference type="InterPro" id="IPR010137">
    <property type="entry name" value="Lipid_A_LpxA"/>
</dbReference>
<dbReference type="Pfam" id="PF13720">
    <property type="entry name" value="Acetyltransf_11"/>
    <property type="match status" value="1"/>
</dbReference>
<dbReference type="InterPro" id="IPR018357">
    <property type="entry name" value="Hexapep_transf_CS"/>
</dbReference>
<evidence type="ECO:0000256" key="1">
    <source>
        <dbReference type="ARBA" id="ARBA00022490"/>
    </source>
</evidence>
<evidence type="ECO:0000256" key="4">
    <source>
        <dbReference type="ARBA" id="ARBA00022679"/>
    </source>
</evidence>
<keyword evidence="1 8" id="KW-0963">Cytoplasm</keyword>
<comment type="caution">
    <text evidence="10">The sequence shown here is derived from an EMBL/GenBank/DDBJ whole genome shotgun (WGS) entry which is preliminary data.</text>
</comment>
<dbReference type="EC" id="2.3.1.129" evidence="8"/>
<gene>
    <name evidence="8 10" type="primary">lpxA</name>
    <name evidence="10" type="ORF">E6K80_14400</name>
</gene>
<dbReference type="InterPro" id="IPR029098">
    <property type="entry name" value="Acetyltransf_C"/>
</dbReference>
<dbReference type="GO" id="GO:0005737">
    <property type="term" value="C:cytoplasm"/>
    <property type="evidence" value="ECO:0007669"/>
    <property type="project" value="UniProtKB-SubCell"/>
</dbReference>
<evidence type="ECO:0000256" key="7">
    <source>
        <dbReference type="ARBA" id="ARBA00023315"/>
    </source>
</evidence>
<dbReference type="Proteomes" id="UP000319836">
    <property type="component" value="Unassembled WGS sequence"/>
</dbReference>
<keyword evidence="6 8" id="KW-0443">Lipid metabolism</keyword>
<dbReference type="Gene3D" id="2.160.10.10">
    <property type="entry name" value="Hexapeptide repeat proteins"/>
    <property type="match status" value="1"/>
</dbReference>
<protein>
    <recommendedName>
        <fullName evidence="8">Acyl-[acyl-carrier-protein]--UDP-N-acetylglucosamine O-acyltransferase</fullName>
        <shortName evidence="8">UDP-N-acetylglucosamine acyltransferase</shortName>
        <ecNumber evidence="8">2.3.1.129</ecNumber>
    </recommendedName>
</protein>
<dbReference type="UniPathway" id="UPA00359">
    <property type="reaction ID" value="UER00477"/>
</dbReference>
<sequence>MSTAIHPAAFVDDRAQLGAGVTIGPGAVIGPHVTIGDGTSIGSHALVTGWTRIGKGCTLHHGAVVGSPPQDLKYEGEASYLEIGDHTEIREYVTANLATEPGATTRIGSRCLLMAYSHVAHNCVVGDHVIVANAVQMAGYVTIEDWAIVGGGTVIHQFVRIGRHAMVGGGSRIPQDVAPFVKLAGSPPRLVGINAIGLQRRGFSKATCDALDRAYRILFRDGLMVREAVQRLRAELPDVPEVEILARFAETSARGLSR</sequence>
<dbReference type="NCBIfam" id="TIGR01852">
    <property type="entry name" value="lipid_A_lpxA"/>
    <property type="match status" value="1"/>
</dbReference>